<comment type="similarity">
    <text evidence="4">Belongs to the class I-like SAM-binding methyltransferase superfamily. gTMT family.</text>
</comment>
<dbReference type="PROSITE" id="PS51581">
    <property type="entry name" value="SAM_GTMT"/>
    <property type="match status" value="1"/>
</dbReference>
<reference evidence="7 8" key="1">
    <citation type="submission" date="2022-07" db="EMBL/GenBank/DDBJ databases">
        <title>Genome-wide signatures of adaptation to extreme environments.</title>
        <authorList>
            <person name="Cho C.H."/>
            <person name="Yoon H.S."/>
        </authorList>
    </citation>
    <scope>NUCLEOTIDE SEQUENCE [LARGE SCALE GENOMIC DNA]</scope>
    <source>
        <strain evidence="7 8">108.79 E11</strain>
    </source>
</reference>
<dbReference type="GO" id="GO:0032259">
    <property type="term" value="P:methylation"/>
    <property type="evidence" value="ECO:0007669"/>
    <property type="project" value="UniProtKB-UniRule"/>
</dbReference>
<dbReference type="Gene3D" id="3.40.50.150">
    <property type="entry name" value="Vaccinia Virus protein VP39"/>
    <property type="match status" value="1"/>
</dbReference>
<feature type="region of interest" description="SAM motif II" evidence="4">
    <location>
        <begin position="244"/>
        <end position="252"/>
    </location>
</feature>
<sequence length="408" mass="47314">MAQVRTRCCFCSPPTRLLSTSWWRKCIKIKRRYSVCMIGTSCCKVAIACVVDGNRWHRGVVMVAPRYRHHYYYFRWLQFAIFLLVVAWILNWWRQRRMVRKLALRKRPRVTDIGPAIANFYDSRSHLWETLWGEHMHHGYYGETGREKKDRIRAQEDMIEELWKFAELDAVLATNQAVYILDVGCGIGGAARYLAKKDERIHVVGVTLSNFQVERGNVLTREQNLQDRVQLVVADAHHLPFSDNSFDIVWSLESGEHMADKYLFLSESSRVLKPHGKCAMLVWCHRKCPPPLSDEERVILYSIYEAYRLPYLCSLEELANIAVKVGMTGLKEADWSASAVPFWIQVLQTAFSFKALAELKKTDWDTVRSVFAIRHMLQALQRKLLVLGALSATKKLQSSPTMQNNNNK</sequence>
<keyword evidence="5" id="KW-1133">Transmembrane helix</keyword>
<dbReference type="PANTHER" id="PTHR44068">
    <property type="entry name" value="ZGC:194242"/>
    <property type="match status" value="1"/>
</dbReference>
<dbReference type="GO" id="GO:0008757">
    <property type="term" value="F:S-adenosylmethionine-dependent methyltransferase activity"/>
    <property type="evidence" value="ECO:0007669"/>
    <property type="project" value="InterPro"/>
</dbReference>
<dbReference type="InterPro" id="IPR013216">
    <property type="entry name" value="Methyltransf_11"/>
</dbReference>
<feature type="region of interest" description="SAM motif III" evidence="4">
    <location>
        <begin position="271"/>
        <end position="280"/>
    </location>
</feature>
<dbReference type="CDD" id="cd02440">
    <property type="entry name" value="AdoMet_MTases"/>
    <property type="match status" value="1"/>
</dbReference>
<dbReference type="PANTHER" id="PTHR44068:SF11">
    <property type="entry name" value="GERANYL DIPHOSPHATE 2-C-METHYLTRANSFERASE"/>
    <property type="match status" value="1"/>
</dbReference>
<evidence type="ECO:0000259" key="6">
    <source>
        <dbReference type="Pfam" id="PF08241"/>
    </source>
</evidence>
<evidence type="ECO:0000256" key="4">
    <source>
        <dbReference type="PROSITE-ProRule" id="PRU00914"/>
    </source>
</evidence>
<dbReference type="SUPFAM" id="SSF53335">
    <property type="entry name" value="S-adenosyl-L-methionine-dependent methyltransferases"/>
    <property type="match status" value="1"/>
</dbReference>
<name>A0AAV9I329_9RHOD</name>
<organism evidence="7 8">
    <name type="scientific">Galdieria yellowstonensis</name>
    <dbReference type="NCBI Taxonomy" id="3028027"/>
    <lineage>
        <taxon>Eukaryota</taxon>
        <taxon>Rhodophyta</taxon>
        <taxon>Bangiophyceae</taxon>
        <taxon>Galdieriales</taxon>
        <taxon>Galdieriaceae</taxon>
        <taxon>Galdieria</taxon>
    </lineage>
</organism>
<comment type="caution">
    <text evidence="7">The sequence shown here is derived from an EMBL/GenBank/DDBJ whole genome shotgun (WGS) entry which is preliminary data.</text>
</comment>
<dbReference type="InterPro" id="IPR029063">
    <property type="entry name" value="SAM-dependent_MTases_sf"/>
</dbReference>
<feature type="transmembrane region" description="Helical" evidence="5">
    <location>
        <begin position="73"/>
        <end position="93"/>
    </location>
</feature>
<dbReference type="Proteomes" id="UP001300502">
    <property type="component" value="Unassembled WGS sequence"/>
</dbReference>
<keyword evidence="8" id="KW-1185">Reference proteome</keyword>
<evidence type="ECO:0000256" key="2">
    <source>
        <dbReference type="ARBA" id="ARBA00022679"/>
    </source>
</evidence>
<keyword evidence="1 4" id="KW-0489">Methyltransferase</keyword>
<keyword evidence="5" id="KW-0472">Membrane</keyword>
<gene>
    <name evidence="7" type="ORF">GAYE_PCTG14G0546</name>
</gene>
<keyword evidence="5" id="KW-0812">Transmembrane</keyword>
<evidence type="ECO:0000256" key="1">
    <source>
        <dbReference type="ARBA" id="ARBA00022603"/>
    </source>
</evidence>
<dbReference type="InterPro" id="IPR025774">
    <property type="entry name" value="PiNMT-like"/>
</dbReference>
<evidence type="ECO:0000256" key="3">
    <source>
        <dbReference type="ARBA" id="ARBA00022691"/>
    </source>
</evidence>
<proteinExistence type="inferred from homology"/>
<dbReference type="AlphaFoldDB" id="A0AAV9I329"/>
<protein>
    <recommendedName>
        <fullName evidence="6">Methyltransferase type 11 domain-containing protein</fullName>
    </recommendedName>
</protein>
<evidence type="ECO:0000256" key="5">
    <source>
        <dbReference type="SAM" id="Phobius"/>
    </source>
</evidence>
<dbReference type="Pfam" id="PF08241">
    <property type="entry name" value="Methyltransf_11"/>
    <property type="match status" value="1"/>
</dbReference>
<feature type="region of interest" description="SAM motif I" evidence="4">
    <location>
        <begin position="180"/>
        <end position="189"/>
    </location>
</feature>
<keyword evidence="3 4" id="KW-0949">S-adenosyl-L-methionine</keyword>
<feature type="transmembrane region" description="Helical" evidence="5">
    <location>
        <begin position="33"/>
        <end position="53"/>
    </location>
</feature>
<evidence type="ECO:0000313" key="7">
    <source>
        <dbReference type="EMBL" id="KAK4522656.1"/>
    </source>
</evidence>
<dbReference type="EMBL" id="JANCYU010000007">
    <property type="protein sequence ID" value="KAK4522656.1"/>
    <property type="molecule type" value="Genomic_DNA"/>
</dbReference>
<feature type="domain" description="Methyltransferase type 11" evidence="6">
    <location>
        <begin position="181"/>
        <end position="279"/>
    </location>
</feature>
<accession>A0AAV9I329</accession>
<dbReference type="InterPro" id="IPR050447">
    <property type="entry name" value="Erg6_SMT_methyltransf"/>
</dbReference>
<keyword evidence="2 4" id="KW-0808">Transferase</keyword>
<evidence type="ECO:0000313" key="8">
    <source>
        <dbReference type="Proteomes" id="UP001300502"/>
    </source>
</evidence>